<dbReference type="PANTHER" id="PTHR45986:SF1">
    <property type="entry name" value="ZINC FINGER MATRIN-TYPE PROTEIN 2"/>
    <property type="match status" value="1"/>
</dbReference>
<keyword evidence="4" id="KW-0539">Nucleus</keyword>
<keyword evidence="1" id="KW-0479">Metal-binding</keyword>
<dbReference type="InterPro" id="IPR040107">
    <property type="entry name" value="Snu23"/>
</dbReference>
<keyword evidence="2" id="KW-0863">Zinc-finger</keyword>
<evidence type="ECO:0000256" key="4">
    <source>
        <dbReference type="ARBA" id="ARBA00023242"/>
    </source>
</evidence>
<dbReference type="OrthoDB" id="30343at2759"/>
<evidence type="ECO:0000259" key="6">
    <source>
        <dbReference type="SMART" id="SM00451"/>
    </source>
</evidence>
<proteinExistence type="predicted"/>
<dbReference type="VEuPathDB" id="FungiDB:VP01_1214g5"/>
<dbReference type="GO" id="GO:0046540">
    <property type="term" value="C:U4/U6 x U5 tri-snRNP complex"/>
    <property type="evidence" value="ECO:0007669"/>
    <property type="project" value="TreeGrafter"/>
</dbReference>
<keyword evidence="3" id="KW-0862">Zinc</keyword>
<dbReference type="GO" id="GO:0008270">
    <property type="term" value="F:zinc ion binding"/>
    <property type="evidence" value="ECO:0007669"/>
    <property type="project" value="UniProtKB-KW"/>
</dbReference>
<dbReference type="Proteomes" id="UP000037035">
    <property type="component" value="Unassembled WGS sequence"/>
</dbReference>
<evidence type="ECO:0000256" key="1">
    <source>
        <dbReference type="ARBA" id="ARBA00022723"/>
    </source>
</evidence>
<dbReference type="InterPro" id="IPR036236">
    <property type="entry name" value="Znf_C2H2_sf"/>
</dbReference>
<gene>
    <name evidence="7" type="ORF">VP01_1214g5</name>
</gene>
<dbReference type="STRING" id="27349.A0A0L6VQ99"/>
<dbReference type="EMBL" id="LAVV01002388">
    <property type="protein sequence ID" value="KNZ62858.1"/>
    <property type="molecule type" value="Genomic_DNA"/>
</dbReference>
<sequence length="357" mass="40086">MPHAWIFDLQKAVSRQRTRWLVGDKLAPPSGIFQLASDLPIFHPLASLVQLFDWSGAGVWASDSTGRCPRGFMHSVRTHHFSLRITETEYPNIGKHASMSTKKESAYGTPAVRTIPECLFSPITLNDHRKTWDKAEYEARAKQRDEEERERMKEADEALKKGLNLMLDSPQLSSGKKPRRKHVDLPKPTELMKQREAPLELNKNQNKTMIVQGSLRGPGAPGFYCDVCNRTSKDSSSYLDHLNSRFHLRQLGQKTQVARSTIDQVRAKIAEMREATKQQAASKQYDFAQRIKEIKAAEEAEREAKRLQKLKAREAQAKAKPPPGVYQPAATTGGAAEDGEDEMAKLMGFSGGFKSGK</sequence>
<evidence type="ECO:0000256" key="5">
    <source>
        <dbReference type="SAM" id="MobiDB-lite"/>
    </source>
</evidence>
<comment type="caution">
    <text evidence="7">The sequence shown here is derived from an EMBL/GenBank/DDBJ whole genome shotgun (WGS) entry which is preliminary data.</text>
</comment>
<dbReference type="SMART" id="SM00451">
    <property type="entry name" value="ZnF_U1"/>
    <property type="match status" value="1"/>
</dbReference>
<organism evidence="7 8">
    <name type="scientific">Puccinia sorghi</name>
    <dbReference type="NCBI Taxonomy" id="27349"/>
    <lineage>
        <taxon>Eukaryota</taxon>
        <taxon>Fungi</taxon>
        <taxon>Dikarya</taxon>
        <taxon>Basidiomycota</taxon>
        <taxon>Pucciniomycotina</taxon>
        <taxon>Pucciniomycetes</taxon>
        <taxon>Pucciniales</taxon>
        <taxon>Pucciniaceae</taxon>
        <taxon>Puccinia</taxon>
    </lineage>
</organism>
<evidence type="ECO:0000256" key="3">
    <source>
        <dbReference type="ARBA" id="ARBA00022833"/>
    </source>
</evidence>
<evidence type="ECO:0000313" key="7">
    <source>
        <dbReference type="EMBL" id="KNZ62858.1"/>
    </source>
</evidence>
<dbReference type="InterPro" id="IPR022755">
    <property type="entry name" value="Znf_C2H2_jaz"/>
</dbReference>
<dbReference type="AlphaFoldDB" id="A0A0L6VQ99"/>
<feature type="domain" description="U1-type" evidence="6">
    <location>
        <begin position="220"/>
        <end position="254"/>
    </location>
</feature>
<evidence type="ECO:0000256" key="2">
    <source>
        <dbReference type="ARBA" id="ARBA00022771"/>
    </source>
</evidence>
<dbReference type="Pfam" id="PF12171">
    <property type="entry name" value="zf-C2H2_jaz"/>
    <property type="match status" value="1"/>
</dbReference>
<dbReference type="PANTHER" id="PTHR45986">
    <property type="entry name" value="ZINC FINGER MATRIN-TYPE PROTEIN 2"/>
    <property type="match status" value="1"/>
</dbReference>
<dbReference type="GO" id="GO:0005681">
    <property type="term" value="C:spliceosomal complex"/>
    <property type="evidence" value="ECO:0007669"/>
    <property type="project" value="InterPro"/>
</dbReference>
<protein>
    <recommendedName>
        <fullName evidence="6">U1-type domain-containing protein</fullName>
    </recommendedName>
</protein>
<keyword evidence="8" id="KW-1185">Reference proteome</keyword>
<reference evidence="7 8" key="1">
    <citation type="submission" date="2015-08" db="EMBL/GenBank/DDBJ databases">
        <title>Next Generation Sequencing and Analysis of the Genome of Puccinia sorghi L Schw, the Causal Agent of Maize Common Rust.</title>
        <authorList>
            <person name="Rochi L."/>
            <person name="Burguener G."/>
            <person name="Darino M."/>
            <person name="Turjanski A."/>
            <person name="Kreff E."/>
            <person name="Dieguez M.J."/>
            <person name="Sacco F."/>
        </authorList>
    </citation>
    <scope>NUCLEOTIDE SEQUENCE [LARGE SCALE GENOMIC DNA]</scope>
    <source>
        <strain evidence="7 8">RO10H11247</strain>
    </source>
</reference>
<evidence type="ECO:0000313" key="8">
    <source>
        <dbReference type="Proteomes" id="UP000037035"/>
    </source>
</evidence>
<dbReference type="GO" id="GO:0000398">
    <property type="term" value="P:mRNA splicing, via spliceosome"/>
    <property type="evidence" value="ECO:0007669"/>
    <property type="project" value="InterPro"/>
</dbReference>
<accession>A0A0L6VQ99</accession>
<dbReference type="GO" id="GO:0003676">
    <property type="term" value="F:nucleic acid binding"/>
    <property type="evidence" value="ECO:0007669"/>
    <property type="project" value="InterPro"/>
</dbReference>
<dbReference type="SUPFAM" id="SSF57667">
    <property type="entry name" value="beta-beta-alpha zinc fingers"/>
    <property type="match status" value="1"/>
</dbReference>
<name>A0A0L6VQ99_9BASI</name>
<feature type="region of interest" description="Disordered" evidence="5">
    <location>
        <begin position="313"/>
        <end position="337"/>
    </location>
</feature>
<dbReference type="InterPro" id="IPR003604">
    <property type="entry name" value="Matrin/U1-like-C_Znf_C2H2"/>
</dbReference>